<dbReference type="Gene3D" id="3.40.50.150">
    <property type="entry name" value="Vaccinia Virus protein VP39"/>
    <property type="match status" value="1"/>
</dbReference>
<dbReference type="EMBL" id="CP120628">
    <property type="protein sequence ID" value="WEW57333.1"/>
    <property type="molecule type" value="Genomic_DNA"/>
</dbReference>
<dbReference type="SUPFAM" id="SSF53335">
    <property type="entry name" value="S-adenosyl-L-methionine-dependent methyltransferases"/>
    <property type="match status" value="1"/>
</dbReference>
<proteinExistence type="predicted"/>
<dbReference type="PANTHER" id="PTHR43591">
    <property type="entry name" value="METHYLTRANSFERASE"/>
    <property type="match status" value="1"/>
</dbReference>
<keyword evidence="2" id="KW-1185">Reference proteome</keyword>
<dbReference type="InterPro" id="IPR029063">
    <property type="entry name" value="SAM-dependent_MTases_sf"/>
</dbReference>
<name>A0AAF0DFN1_9EURO</name>
<reference evidence="1" key="1">
    <citation type="submission" date="2023-03" db="EMBL/GenBank/DDBJ databases">
        <title>Emydomyces testavorans Genome Sequence.</title>
        <authorList>
            <person name="Hoyer L."/>
        </authorList>
    </citation>
    <scope>NUCLEOTIDE SEQUENCE</scope>
    <source>
        <strain evidence="1">16-2883</strain>
    </source>
</reference>
<organism evidence="1 2">
    <name type="scientific">Emydomyces testavorans</name>
    <dbReference type="NCBI Taxonomy" id="2070801"/>
    <lineage>
        <taxon>Eukaryota</taxon>
        <taxon>Fungi</taxon>
        <taxon>Dikarya</taxon>
        <taxon>Ascomycota</taxon>
        <taxon>Pezizomycotina</taxon>
        <taxon>Eurotiomycetes</taxon>
        <taxon>Eurotiomycetidae</taxon>
        <taxon>Onygenales</taxon>
        <taxon>Nannizziopsiaceae</taxon>
        <taxon>Emydomyces</taxon>
    </lineage>
</organism>
<dbReference type="CDD" id="cd02440">
    <property type="entry name" value="AdoMet_MTases"/>
    <property type="match status" value="1"/>
</dbReference>
<dbReference type="Proteomes" id="UP001219355">
    <property type="component" value="Chromosome 2"/>
</dbReference>
<evidence type="ECO:0000313" key="2">
    <source>
        <dbReference type="Proteomes" id="UP001219355"/>
    </source>
</evidence>
<dbReference type="Pfam" id="PF13489">
    <property type="entry name" value="Methyltransf_23"/>
    <property type="match status" value="1"/>
</dbReference>
<sequence length="396" mass="44895">MSGAPKVTFAPLRIDMLLQNFLANANNEHQEASYIDAEETASIASDSGYSLNDSNYTASLTSSIKDYKYENGRRYHSFRAGEYILPNDEEEQDRMDLAHHIYRLILGGGLYRAPIPDNVQRVLDLGTGTGIVRTTTHKTLPNSQHPSAEVIGNDLSPIQPAWYLPLLPLLSLPSPKLTKPPLRIPPNCRFEIDDIESPWSFSHKFDFIHGRELEGMLKDPQRLFAQAFANLTPHGFLEMQSIELDFFSDDGTHTRATNCLRWRDLQHKAAETFGKSMTTIRTWEDKLRAVGFVDVRREVYKVPLNHWPKDRKMKELGKYQQLQMWHGLSSYTMAPFTRVLGWSPEEIEVLLAGLRKEIQDTSIHMYAKFHFVYGRKPGEGEIAGGGEGEGGGRAES</sequence>
<dbReference type="GO" id="GO:0008168">
    <property type="term" value="F:methyltransferase activity"/>
    <property type="evidence" value="ECO:0007669"/>
    <property type="project" value="TreeGrafter"/>
</dbReference>
<evidence type="ECO:0008006" key="3">
    <source>
        <dbReference type="Google" id="ProtNLM"/>
    </source>
</evidence>
<protein>
    <recommendedName>
        <fullName evidence="3">S-adenosyl-L-methionine-dependent methyltransferase</fullName>
    </recommendedName>
</protein>
<gene>
    <name evidence="1" type="ORF">PRK78_002798</name>
</gene>
<dbReference type="PANTHER" id="PTHR43591:SF31">
    <property type="entry name" value="LAEA-LIKE, PUTATIVE (AFU_ORTHOLOGUE AFUA_8G01930)-RELATED"/>
    <property type="match status" value="1"/>
</dbReference>
<accession>A0AAF0DFN1</accession>
<evidence type="ECO:0000313" key="1">
    <source>
        <dbReference type="EMBL" id="WEW57333.1"/>
    </source>
</evidence>
<dbReference type="AlphaFoldDB" id="A0AAF0DFN1"/>